<keyword evidence="2" id="KW-1185">Reference proteome</keyword>
<evidence type="ECO:0000313" key="2">
    <source>
        <dbReference type="Proteomes" id="UP000502533"/>
    </source>
</evidence>
<reference evidence="1 2" key="1">
    <citation type="submission" date="2020-03" db="EMBL/GenBank/DDBJ databases">
        <title>Isolation of cellulose-producing strains, genome characterization and application of the synthesized cellulose films as an economical and sustainable material for piezoelectric sensor construction.</title>
        <authorList>
            <person name="Mangayil R.K."/>
        </authorList>
    </citation>
    <scope>NUCLEOTIDE SEQUENCE [LARGE SCALE GENOMIC DNA]</scope>
    <source>
        <strain evidence="1 2">ENS 9a1a</strain>
    </source>
</reference>
<name>A0A181C6W9_9PROT</name>
<dbReference type="RefSeq" id="WP_007396972.1">
    <property type="nucleotide sequence ID" value="NZ_CALMTF010000085.1"/>
</dbReference>
<dbReference type="Proteomes" id="UP000502533">
    <property type="component" value="Chromosome"/>
</dbReference>
<evidence type="ECO:0000313" key="1">
    <source>
        <dbReference type="EMBL" id="QIP34083.1"/>
    </source>
</evidence>
<dbReference type="EMBL" id="CP050139">
    <property type="protein sequence ID" value="QIP34083.1"/>
    <property type="molecule type" value="Genomic_DNA"/>
</dbReference>
<accession>A0A181C6W9</accession>
<proteinExistence type="predicted"/>
<organism evidence="1 2">
    <name type="scientific">Komagataeibacter rhaeticus</name>
    <dbReference type="NCBI Taxonomy" id="215221"/>
    <lineage>
        <taxon>Bacteria</taxon>
        <taxon>Pseudomonadati</taxon>
        <taxon>Pseudomonadota</taxon>
        <taxon>Alphaproteobacteria</taxon>
        <taxon>Acetobacterales</taxon>
        <taxon>Acetobacteraceae</taxon>
        <taxon>Komagataeibacter</taxon>
    </lineage>
</organism>
<sequence>MSDDRRIMLEFPASPVGPPRGDTLLVVGADRLPAVVSGWAGVVAVPASTAFATAAHGAGCACCTGRGGGVAAVLADVFRRRATGALPWFDRVVLVAPPGQAGAWRMALERDVLVTARFALQPAPVG</sequence>
<dbReference type="GeneID" id="85020738"/>
<gene>
    <name evidence="1" type="ORF">GWK63_01095</name>
</gene>
<protein>
    <submittedName>
        <fullName evidence="1">GTP-binding protein</fullName>
    </submittedName>
</protein>
<dbReference type="KEGG" id="kre:GWK63_01095"/>
<dbReference type="AlphaFoldDB" id="A0A181C6W9"/>